<dbReference type="AlphaFoldDB" id="A0A2R6X8X1"/>
<feature type="region of interest" description="Disordered" evidence="1">
    <location>
        <begin position="60"/>
        <end position="105"/>
    </location>
</feature>
<keyword evidence="3" id="KW-1185">Reference proteome</keyword>
<organism evidence="2 3">
    <name type="scientific">Marchantia polymorpha</name>
    <name type="common">Common liverwort</name>
    <name type="synonym">Marchantia aquatica</name>
    <dbReference type="NCBI Taxonomy" id="3197"/>
    <lineage>
        <taxon>Eukaryota</taxon>
        <taxon>Viridiplantae</taxon>
        <taxon>Streptophyta</taxon>
        <taxon>Embryophyta</taxon>
        <taxon>Marchantiophyta</taxon>
        <taxon>Marchantiopsida</taxon>
        <taxon>Marchantiidae</taxon>
        <taxon>Marchantiales</taxon>
        <taxon>Marchantiaceae</taxon>
        <taxon>Marchantia</taxon>
    </lineage>
</organism>
<dbReference type="Proteomes" id="UP000244005">
    <property type="component" value="Unassembled WGS sequence"/>
</dbReference>
<dbReference type="EMBL" id="KZ772701">
    <property type="protein sequence ID" value="PTQ42555.1"/>
    <property type="molecule type" value="Genomic_DNA"/>
</dbReference>
<name>A0A2R6X8X1_MARPO</name>
<proteinExistence type="predicted"/>
<dbReference type="Gramene" id="Mp1g01620.1">
    <property type="protein sequence ID" value="Mp1g01620.1.cds"/>
    <property type="gene ID" value="Mp1g01620"/>
</dbReference>
<evidence type="ECO:0000256" key="1">
    <source>
        <dbReference type="SAM" id="MobiDB-lite"/>
    </source>
</evidence>
<protein>
    <submittedName>
        <fullName evidence="2">Uncharacterized protein</fullName>
    </submittedName>
</protein>
<gene>
    <name evidence="2" type="ORF">MARPO_0029s0084</name>
</gene>
<feature type="region of interest" description="Disordered" evidence="1">
    <location>
        <begin position="134"/>
        <end position="169"/>
    </location>
</feature>
<reference evidence="3" key="1">
    <citation type="journal article" date="2017" name="Cell">
        <title>Insights into land plant evolution garnered from the Marchantia polymorpha genome.</title>
        <authorList>
            <person name="Bowman J.L."/>
            <person name="Kohchi T."/>
            <person name="Yamato K.T."/>
            <person name="Jenkins J."/>
            <person name="Shu S."/>
            <person name="Ishizaki K."/>
            <person name="Yamaoka S."/>
            <person name="Nishihama R."/>
            <person name="Nakamura Y."/>
            <person name="Berger F."/>
            <person name="Adam C."/>
            <person name="Aki S.S."/>
            <person name="Althoff F."/>
            <person name="Araki T."/>
            <person name="Arteaga-Vazquez M.A."/>
            <person name="Balasubrmanian S."/>
            <person name="Barry K."/>
            <person name="Bauer D."/>
            <person name="Boehm C.R."/>
            <person name="Briginshaw L."/>
            <person name="Caballero-Perez J."/>
            <person name="Catarino B."/>
            <person name="Chen F."/>
            <person name="Chiyoda S."/>
            <person name="Chovatia M."/>
            <person name="Davies K.M."/>
            <person name="Delmans M."/>
            <person name="Demura T."/>
            <person name="Dierschke T."/>
            <person name="Dolan L."/>
            <person name="Dorantes-Acosta A.E."/>
            <person name="Eklund D.M."/>
            <person name="Florent S.N."/>
            <person name="Flores-Sandoval E."/>
            <person name="Fujiyama A."/>
            <person name="Fukuzawa H."/>
            <person name="Galik B."/>
            <person name="Grimanelli D."/>
            <person name="Grimwood J."/>
            <person name="Grossniklaus U."/>
            <person name="Hamada T."/>
            <person name="Haseloff J."/>
            <person name="Hetherington A.J."/>
            <person name="Higo A."/>
            <person name="Hirakawa Y."/>
            <person name="Hundley H.N."/>
            <person name="Ikeda Y."/>
            <person name="Inoue K."/>
            <person name="Inoue S.I."/>
            <person name="Ishida S."/>
            <person name="Jia Q."/>
            <person name="Kakita M."/>
            <person name="Kanazawa T."/>
            <person name="Kawai Y."/>
            <person name="Kawashima T."/>
            <person name="Kennedy M."/>
            <person name="Kinose K."/>
            <person name="Kinoshita T."/>
            <person name="Kohara Y."/>
            <person name="Koide E."/>
            <person name="Komatsu K."/>
            <person name="Kopischke S."/>
            <person name="Kubo M."/>
            <person name="Kyozuka J."/>
            <person name="Lagercrantz U."/>
            <person name="Lin S.S."/>
            <person name="Lindquist E."/>
            <person name="Lipzen A.M."/>
            <person name="Lu C.W."/>
            <person name="De Luna E."/>
            <person name="Martienssen R.A."/>
            <person name="Minamino N."/>
            <person name="Mizutani M."/>
            <person name="Mizutani M."/>
            <person name="Mochizuki N."/>
            <person name="Monte I."/>
            <person name="Mosher R."/>
            <person name="Nagasaki H."/>
            <person name="Nakagami H."/>
            <person name="Naramoto S."/>
            <person name="Nishitani K."/>
            <person name="Ohtani M."/>
            <person name="Okamoto T."/>
            <person name="Okumura M."/>
            <person name="Phillips J."/>
            <person name="Pollak B."/>
            <person name="Reinders A."/>
            <person name="Rovekamp M."/>
            <person name="Sano R."/>
            <person name="Sawa S."/>
            <person name="Schmid M.W."/>
            <person name="Shirakawa M."/>
            <person name="Solano R."/>
            <person name="Spunde A."/>
            <person name="Suetsugu N."/>
            <person name="Sugano S."/>
            <person name="Sugiyama A."/>
            <person name="Sun R."/>
            <person name="Suzuki Y."/>
            <person name="Takenaka M."/>
            <person name="Takezawa D."/>
            <person name="Tomogane H."/>
            <person name="Tsuzuki M."/>
            <person name="Ueda T."/>
            <person name="Umeda M."/>
            <person name="Ward J.M."/>
            <person name="Watanabe Y."/>
            <person name="Yazaki K."/>
            <person name="Yokoyama R."/>
            <person name="Yoshitake Y."/>
            <person name="Yotsui I."/>
            <person name="Zachgo S."/>
            <person name="Schmutz J."/>
        </authorList>
    </citation>
    <scope>NUCLEOTIDE SEQUENCE [LARGE SCALE GENOMIC DNA]</scope>
    <source>
        <strain evidence="3">Tak-1</strain>
    </source>
</reference>
<accession>A0A2R6X8X1</accession>
<evidence type="ECO:0000313" key="3">
    <source>
        <dbReference type="Proteomes" id="UP000244005"/>
    </source>
</evidence>
<evidence type="ECO:0000313" key="2">
    <source>
        <dbReference type="EMBL" id="PTQ42555.1"/>
    </source>
</evidence>
<feature type="compositionally biased region" description="Acidic residues" evidence="1">
    <location>
        <begin position="75"/>
        <end position="87"/>
    </location>
</feature>
<sequence length="169" mass="19303">MASNKSNVHALELVALEEQYVQVEKETHKLEEEIENSRKKRLRLDAEVRFLRRKLRSFKRNPDQDGRIGIAANADSDDVSDDSEEEQDTRMDSEAPATGMSPNTRAKFLSGHFHEVEVKLAKFRSLENGSFRASPIRIESPVEYESDSPLRKYTGKGKVSWQDEEGFSS</sequence>